<organism evidence="1 2">
    <name type="scientific">Trachipleistophora hominis</name>
    <name type="common">Microsporidian parasite</name>
    <dbReference type="NCBI Taxonomy" id="72359"/>
    <lineage>
        <taxon>Eukaryota</taxon>
        <taxon>Fungi</taxon>
        <taxon>Fungi incertae sedis</taxon>
        <taxon>Microsporidia</taxon>
        <taxon>Pleistophoridae</taxon>
        <taxon>Trachipleistophora</taxon>
    </lineage>
</organism>
<protein>
    <submittedName>
        <fullName evidence="1">Uncharacterized protein</fullName>
    </submittedName>
</protein>
<keyword evidence="2" id="KW-1185">Reference proteome</keyword>
<dbReference type="AlphaFoldDB" id="L7K061"/>
<dbReference type="EMBL" id="JH993846">
    <property type="protein sequence ID" value="ELQ76462.1"/>
    <property type="molecule type" value="Genomic_DNA"/>
</dbReference>
<dbReference type="Proteomes" id="UP000011185">
    <property type="component" value="Unassembled WGS sequence"/>
</dbReference>
<gene>
    <name evidence="1" type="ORF">THOM_0571</name>
</gene>
<dbReference type="InParanoid" id="L7K061"/>
<proteinExistence type="predicted"/>
<evidence type="ECO:0000313" key="1">
    <source>
        <dbReference type="EMBL" id="ELQ76462.1"/>
    </source>
</evidence>
<reference evidence="1 2" key="1">
    <citation type="journal article" date="2012" name="PLoS Pathog.">
        <title>The genome of the obligate intracellular parasite Trachipleistophora hominis: new insights into microsporidian genome dynamics and reductive evolution.</title>
        <authorList>
            <person name="Heinz E."/>
            <person name="Williams T.A."/>
            <person name="Nakjang S."/>
            <person name="Noel C.J."/>
            <person name="Swan D.C."/>
            <person name="Goldberg A.V."/>
            <person name="Harris S.R."/>
            <person name="Weinmaier T."/>
            <person name="Markert S."/>
            <person name="Becher D."/>
            <person name="Bernhardt J."/>
            <person name="Dagan T."/>
            <person name="Hacker C."/>
            <person name="Lucocq J.M."/>
            <person name="Schweder T."/>
            <person name="Rattei T."/>
            <person name="Hall N."/>
            <person name="Hirt R.P."/>
            <person name="Embley T.M."/>
        </authorList>
    </citation>
    <scope>NUCLEOTIDE SEQUENCE [LARGE SCALE GENOMIC DNA]</scope>
</reference>
<name>L7K061_TRAHO</name>
<evidence type="ECO:0000313" key="2">
    <source>
        <dbReference type="Proteomes" id="UP000011185"/>
    </source>
</evidence>
<feature type="non-terminal residue" evidence="1">
    <location>
        <position position="1"/>
    </location>
</feature>
<dbReference type="HOGENOM" id="CLU_2628770_0_0_1"/>
<dbReference type="VEuPathDB" id="MicrosporidiaDB:THOM_0571"/>
<sequence>VWFYWWTVRKDLNKYTATQFFLYKNFLFLMEKNDNKTKRALFQNGIIRHSILLNYFMYRSVTVINLTDKEFGVLSKFA</sequence>
<accession>L7K061</accession>